<dbReference type="Pfam" id="PF12274">
    <property type="entry name" value="DUF3615"/>
    <property type="match status" value="1"/>
</dbReference>
<dbReference type="Gramene" id="TraesMAC1D03G00542020.1">
    <property type="protein sequence ID" value="TraesMAC1D03G00542020.1"/>
    <property type="gene ID" value="TraesMAC1D03G00542020"/>
</dbReference>
<dbReference type="InterPro" id="IPR022059">
    <property type="entry name" value="DUF3615"/>
</dbReference>
<dbReference type="PANTHER" id="PTHR34710:SF8">
    <property type="entry name" value="CYSTATIN DOMAIN-CONTAINING PROTEIN"/>
    <property type="match status" value="1"/>
</dbReference>
<evidence type="ECO:0000313" key="3">
    <source>
        <dbReference type="EnsemblPlants" id="TraesCS1D02G343500.1"/>
    </source>
</evidence>
<dbReference type="Gramene" id="TraesNOR1D03G00550490.1">
    <property type="protein sequence ID" value="TraesNOR1D03G00550490.1"/>
    <property type="gene ID" value="TraesNOR1D03G00550490"/>
</dbReference>
<dbReference type="Gramene" id="TraesARI1D03G00548790.1">
    <property type="protein sequence ID" value="TraesARI1D03G00548790.1"/>
    <property type="gene ID" value="TraesARI1D03G00548790"/>
</dbReference>
<dbReference type="AlphaFoldDB" id="A0A3B5ZYU7"/>
<evidence type="ECO:0000313" key="4">
    <source>
        <dbReference type="Proteomes" id="UP000019116"/>
    </source>
</evidence>
<feature type="region of interest" description="Disordered" evidence="1">
    <location>
        <begin position="1"/>
        <end position="29"/>
    </location>
</feature>
<feature type="domain" description="DUF3615" evidence="2">
    <location>
        <begin position="43"/>
        <end position="147"/>
    </location>
</feature>
<dbReference type="OrthoDB" id="605427at2759"/>
<dbReference type="Gramene" id="TraesSYM1D03G00549530.1">
    <property type="protein sequence ID" value="TraesSYM1D03G00549530.1"/>
    <property type="gene ID" value="TraesSYM1D03G00549530"/>
</dbReference>
<organism evidence="3">
    <name type="scientific">Triticum aestivum</name>
    <name type="common">Wheat</name>
    <dbReference type="NCBI Taxonomy" id="4565"/>
    <lineage>
        <taxon>Eukaryota</taxon>
        <taxon>Viridiplantae</taxon>
        <taxon>Streptophyta</taxon>
        <taxon>Embryophyta</taxon>
        <taxon>Tracheophyta</taxon>
        <taxon>Spermatophyta</taxon>
        <taxon>Magnoliopsida</taxon>
        <taxon>Liliopsida</taxon>
        <taxon>Poales</taxon>
        <taxon>Poaceae</taxon>
        <taxon>BOP clade</taxon>
        <taxon>Pooideae</taxon>
        <taxon>Triticodae</taxon>
        <taxon>Triticeae</taxon>
        <taxon>Triticinae</taxon>
        <taxon>Triticum</taxon>
    </lineage>
</organism>
<accession>A0A3B5ZYU7</accession>
<dbReference type="EnsemblPlants" id="TraesCS1D02G343500.1">
    <property type="protein sequence ID" value="TraesCS1D02G343500.1"/>
    <property type="gene ID" value="TraesCS1D02G343500"/>
</dbReference>
<dbReference type="Gramene" id="TraesJAG1D03G00541950.1">
    <property type="protein sequence ID" value="TraesJAG1D03G00541950.1"/>
    <property type="gene ID" value="TraesJAG1D03G00541950"/>
</dbReference>
<evidence type="ECO:0000256" key="1">
    <source>
        <dbReference type="SAM" id="MobiDB-lite"/>
    </source>
</evidence>
<evidence type="ECO:0000259" key="2">
    <source>
        <dbReference type="Pfam" id="PF12274"/>
    </source>
</evidence>
<dbReference type="Gramene" id="TraesCS1D02G343500.1">
    <property type="protein sequence ID" value="TraesCS1D02G343500.1"/>
    <property type="gene ID" value="TraesCS1D02G343500"/>
</dbReference>
<protein>
    <recommendedName>
        <fullName evidence="2">DUF3615 domain-containing protein</fullName>
    </recommendedName>
</protein>
<dbReference type="Gramene" id="TraesCS1D03G0811300.1">
    <property type="protein sequence ID" value="TraesCS1D03G0811300.1.CDS"/>
    <property type="gene ID" value="TraesCS1D03G0811300"/>
</dbReference>
<dbReference type="Proteomes" id="UP000019116">
    <property type="component" value="Chromosome 1D"/>
</dbReference>
<dbReference type="Gramene" id="TraesLAC1D03G00546160.1">
    <property type="protein sequence ID" value="TraesLAC1D03G00546160.1"/>
    <property type="gene ID" value="TraesLAC1D03G00546160"/>
</dbReference>
<name>A0A3B5ZYU7_WHEAT</name>
<reference evidence="3" key="1">
    <citation type="submission" date="2018-08" db="EMBL/GenBank/DDBJ databases">
        <authorList>
            <person name="Rossello M."/>
        </authorList>
    </citation>
    <scope>NUCLEOTIDE SEQUENCE [LARGE SCALE GENOMIC DNA]</scope>
    <source>
        <strain evidence="3">cv. Chinese Spring</strain>
    </source>
</reference>
<dbReference type="Gramene" id="TraesSTA1D03G00541250.1">
    <property type="protein sequence ID" value="TraesSTA1D03G00541250.1"/>
    <property type="gene ID" value="TraesSTA1D03G00541250"/>
</dbReference>
<dbReference type="Gramene" id="TraesLDM1D03G00544950.1">
    <property type="protein sequence ID" value="TraesLDM1D03G00544950.1"/>
    <property type="gene ID" value="TraesLDM1D03G00544950"/>
</dbReference>
<sequence length="196" mass="22380">MMTWSVTPLDTGPAYGPDPNPTSRPAYASKQTKDIALRISRLVDIAIEHYNSNNPGAEFQYPEYPPQSTTEMKAACIGFRGTFWYHLGFSAHPMDATAETQHFFAELYFDRQYLELAVETCIILEKPLCRFSSSCAFCPDESNILHPSDEEFVCGKQDHKKEFFRRRDMLVRPFSSFMTPPDIDNTVIDIDSTEDP</sequence>
<proteinExistence type="predicted"/>
<reference evidence="3" key="2">
    <citation type="submission" date="2018-10" db="UniProtKB">
        <authorList>
            <consortium name="EnsemblPlants"/>
        </authorList>
    </citation>
    <scope>IDENTIFICATION</scope>
</reference>
<dbReference type="Gramene" id="TraesJUL1D03G00545520.1">
    <property type="protein sequence ID" value="TraesJUL1D03G00545520.1"/>
    <property type="gene ID" value="TraesJUL1D03G00545520"/>
</dbReference>
<keyword evidence="4" id="KW-1185">Reference proteome</keyword>
<dbReference type="PANTHER" id="PTHR34710">
    <property type="entry name" value="OS03G0834100 PROTEIN"/>
    <property type="match status" value="1"/>
</dbReference>